<evidence type="ECO:0000259" key="4">
    <source>
        <dbReference type="PROSITE" id="PS50887"/>
    </source>
</evidence>
<protein>
    <recommendedName>
        <fullName evidence="7">EAL domain-containing protein</fullName>
    </recommendedName>
</protein>
<feature type="domain" description="EAL" evidence="3">
    <location>
        <begin position="665"/>
        <end position="919"/>
    </location>
</feature>
<dbReference type="PROSITE" id="PS50112">
    <property type="entry name" value="PAS"/>
    <property type="match status" value="1"/>
</dbReference>
<evidence type="ECO:0000256" key="1">
    <source>
        <dbReference type="SAM" id="Phobius"/>
    </source>
</evidence>
<evidence type="ECO:0000313" key="5">
    <source>
        <dbReference type="EMBL" id="GAA5158433.1"/>
    </source>
</evidence>
<gene>
    <name evidence="5" type="ORF">GCM10025770_02950</name>
</gene>
<feature type="transmembrane region" description="Helical" evidence="1">
    <location>
        <begin position="21"/>
        <end position="47"/>
    </location>
</feature>
<dbReference type="Pfam" id="PF00990">
    <property type="entry name" value="GGDEF"/>
    <property type="match status" value="1"/>
</dbReference>
<dbReference type="CDD" id="cd00130">
    <property type="entry name" value="PAS"/>
    <property type="match status" value="1"/>
</dbReference>
<dbReference type="SMART" id="SM00267">
    <property type="entry name" value="GGDEF"/>
    <property type="match status" value="1"/>
</dbReference>
<evidence type="ECO:0008006" key="7">
    <source>
        <dbReference type="Google" id="ProtNLM"/>
    </source>
</evidence>
<feature type="domain" description="PAS" evidence="2">
    <location>
        <begin position="366"/>
        <end position="411"/>
    </location>
</feature>
<dbReference type="CDD" id="cd01949">
    <property type="entry name" value="GGDEF"/>
    <property type="match status" value="1"/>
</dbReference>
<dbReference type="InterPro" id="IPR035965">
    <property type="entry name" value="PAS-like_dom_sf"/>
</dbReference>
<dbReference type="InterPro" id="IPR000160">
    <property type="entry name" value="GGDEF_dom"/>
</dbReference>
<evidence type="ECO:0000259" key="3">
    <source>
        <dbReference type="PROSITE" id="PS50883"/>
    </source>
</evidence>
<dbReference type="PANTHER" id="PTHR44757">
    <property type="entry name" value="DIGUANYLATE CYCLASE DGCP"/>
    <property type="match status" value="1"/>
</dbReference>
<dbReference type="SUPFAM" id="SSF141868">
    <property type="entry name" value="EAL domain-like"/>
    <property type="match status" value="1"/>
</dbReference>
<dbReference type="CDD" id="cd01948">
    <property type="entry name" value="EAL"/>
    <property type="match status" value="1"/>
</dbReference>
<dbReference type="Gene3D" id="3.30.70.270">
    <property type="match status" value="1"/>
</dbReference>
<dbReference type="Pfam" id="PF13426">
    <property type="entry name" value="PAS_9"/>
    <property type="match status" value="1"/>
</dbReference>
<name>A0ABP9QBG6_9RHOO</name>
<dbReference type="SUPFAM" id="SSF55073">
    <property type="entry name" value="Nucleotide cyclase"/>
    <property type="match status" value="1"/>
</dbReference>
<dbReference type="SMART" id="SM00052">
    <property type="entry name" value="EAL"/>
    <property type="match status" value="1"/>
</dbReference>
<dbReference type="RefSeq" id="WP_345531053.1">
    <property type="nucleotide sequence ID" value="NZ_BAABLD010000002.1"/>
</dbReference>
<dbReference type="SUPFAM" id="SSF55785">
    <property type="entry name" value="PYP-like sensor domain (PAS domain)"/>
    <property type="match status" value="1"/>
</dbReference>
<proteinExistence type="predicted"/>
<dbReference type="PANTHER" id="PTHR44757:SF2">
    <property type="entry name" value="BIOFILM ARCHITECTURE MAINTENANCE PROTEIN MBAA"/>
    <property type="match status" value="1"/>
</dbReference>
<dbReference type="NCBIfam" id="TIGR00254">
    <property type="entry name" value="GGDEF"/>
    <property type="match status" value="1"/>
</dbReference>
<dbReference type="PROSITE" id="PS50883">
    <property type="entry name" value="EAL"/>
    <property type="match status" value="1"/>
</dbReference>
<dbReference type="PROSITE" id="PS50887">
    <property type="entry name" value="GGDEF"/>
    <property type="match status" value="1"/>
</dbReference>
<feature type="transmembrane region" description="Helical" evidence="1">
    <location>
        <begin position="286"/>
        <end position="310"/>
    </location>
</feature>
<dbReference type="Pfam" id="PF00563">
    <property type="entry name" value="EAL"/>
    <property type="match status" value="1"/>
</dbReference>
<dbReference type="InterPro" id="IPR035919">
    <property type="entry name" value="EAL_sf"/>
</dbReference>
<dbReference type="SMART" id="SM00091">
    <property type="entry name" value="PAS"/>
    <property type="match status" value="1"/>
</dbReference>
<dbReference type="EMBL" id="BAABLD010000002">
    <property type="protein sequence ID" value="GAA5158433.1"/>
    <property type="molecule type" value="Genomic_DNA"/>
</dbReference>
<dbReference type="NCBIfam" id="TIGR00229">
    <property type="entry name" value="sensory_box"/>
    <property type="match status" value="1"/>
</dbReference>
<dbReference type="InterPro" id="IPR043128">
    <property type="entry name" value="Rev_trsase/Diguanyl_cyclase"/>
</dbReference>
<organism evidence="5 6">
    <name type="scientific">Viridibacterium curvum</name>
    <dbReference type="NCBI Taxonomy" id="1101404"/>
    <lineage>
        <taxon>Bacteria</taxon>
        <taxon>Pseudomonadati</taxon>
        <taxon>Pseudomonadota</taxon>
        <taxon>Betaproteobacteria</taxon>
        <taxon>Rhodocyclales</taxon>
        <taxon>Rhodocyclaceae</taxon>
        <taxon>Viridibacterium</taxon>
    </lineage>
</organism>
<comment type="caution">
    <text evidence="5">The sequence shown here is derived from an EMBL/GenBank/DDBJ whole genome shotgun (WGS) entry which is preliminary data.</text>
</comment>
<keyword evidence="1" id="KW-1133">Transmembrane helix</keyword>
<dbReference type="Proteomes" id="UP001500547">
    <property type="component" value="Unassembled WGS sequence"/>
</dbReference>
<evidence type="ECO:0000313" key="6">
    <source>
        <dbReference type="Proteomes" id="UP001500547"/>
    </source>
</evidence>
<keyword evidence="1" id="KW-0812">Transmembrane</keyword>
<feature type="domain" description="GGDEF" evidence="4">
    <location>
        <begin position="523"/>
        <end position="656"/>
    </location>
</feature>
<accession>A0ABP9QBG6</accession>
<keyword evidence="1" id="KW-0472">Membrane</keyword>
<dbReference type="InterPro" id="IPR000014">
    <property type="entry name" value="PAS"/>
</dbReference>
<dbReference type="Gene3D" id="3.20.20.450">
    <property type="entry name" value="EAL domain"/>
    <property type="match status" value="1"/>
</dbReference>
<dbReference type="InterPro" id="IPR052155">
    <property type="entry name" value="Biofilm_reg_signaling"/>
</dbReference>
<keyword evidence="6" id="KW-1185">Reference proteome</keyword>
<dbReference type="InterPro" id="IPR029787">
    <property type="entry name" value="Nucleotide_cyclase"/>
</dbReference>
<dbReference type="Gene3D" id="3.30.450.20">
    <property type="entry name" value="PAS domain"/>
    <property type="match status" value="1"/>
</dbReference>
<evidence type="ECO:0000259" key="2">
    <source>
        <dbReference type="PROSITE" id="PS50112"/>
    </source>
</evidence>
<dbReference type="InterPro" id="IPR001633">
    <property type="entry name" value="EAL_dom"/>
</dbReference>
<reference evidence="6" key="1">
    <citation type="journal article" date="2019" name="Int. J. Syst. Evol. Microbiol.">
        <title>The Global Catalogue of Microorganisms (GCM) 10K type strain sequencing project: providing services to taxonomists for standard genome sequencing and annotation.</title>
        <authorList>
            <consortium name="The Broad Institute Genomics Platform"/>
            <consortium name="The Broad Institute Genome Sequencing Center for Infectious Disease"/>
            <person name="Wu L."/>
            <person name="Ma J."/>
        </authorList>
    </citation>
    <scope>NUCLEOTIDE SEQUENCE [LARGE SCALE GENOMIC DNA]</scope>
    <source>
        <strain evidence="6">JCM 18715</strain>
    </source>
</reference>
<sequence>MSHPIIAVDNWLSNQAMARKLRVLIALGVALLVVLSSVLLAGAARWWQGRSASRALTALQVDLDAEVRLAASGLARRLESVRRDAELVHSLAGDAPAQDLKRVLDRLDSADDIIIVAQDDHGTPLAARGVVVRSGLQALQLGWLGAQGQWVRLGERPMLAVRAPIFQDSPGQRVKVGYVALMLPQLPGQIERLAARQGFAARWLGGDADPAPMADDLRMALWRSDAPVLGEQAFDEGDTQRGVLQKFGSGDEVLSGAILNLPTGSGPVPMRLLLQQNAGWLQDGHAFVIAALLALVTACLLVAVPVSGLARRYFVQPFERLGDALRGDHSVQPTSSPTAGSPHSEFDRLRDMANVLSRENRELRHDSALWSSVFRHAREAICVTDPQGRIEIANSTFLSLCGLGEAETLGQIPGFLVGGTEDATQAEEIWIALRKQGEWNGEVRHVRIGEEFPVCAVSIFAIRDEQGAVQHLAAFFSDNTGHREQEARIQYLAHHDTLTGLPNRARFMERLRTAVQTAERGGRMVALLFIDLDRFKVINDTLGHAVGDELLRTVADRLVRTCESGEVVARSGGDEFVIMLDRLREPADAQRAAEHILAIMAPTARVSGHELAITPSIGIAVYPEHGIDAEELVRNADVAMYYAKSQGRNNCQLFSPRMAELAEESLSLEHALRTAADRDEFILYYQPQIEMATRKLVGVEALIRWNSQQFGMVSPAKFIRIAEECGLILQMGDWVLREACRQRAEWNLAGVADFPIAVNVSALQFRQPEFIRRVEEALQIYGISTTQLELELTESIVMHESGATAAALRRLRDMGVALSIDDFGTGYSSLGYLKHLPIQKLKVDGAFVRGIESDKADRAIVEAIVSLGRALDLTLVAEGVEQRSTITVLSKLGCHVAQGYYYCRPLPAEEFVSWFSQFNGEGKRQFQSATVTPEAH</sequence>